<keyword evidence="4 6" id="KW-1133">Transmembrane helix</keyword>
<feature type="transmembrane region" description="Helical" evidence="6">
    <location>
        <begin position="7"/>
        <end position="24"/>
    </location>
</feature>
<evidence type="ECO:0000256" key="4">
    <source>
        <dbReference type="ARBA" id="ARBA00022989"/>
    </source>
</evidence>
<dbReference type="Pfam" id="PF01594">
    <property type="entry name" value="AI-2E_transport"/>
    <property type="match status" value="1"/>
</dbReference>
<comment type="similarity">
    <text evidence="2">Belongs to the autoinducer-2 exporter (AI-2E) (TC 2.A.86) family.</text>
</comment>
<dbReference type="InterPro" id="IPR002549">
    <property type="entry name" value="AI-2E-like"/>
</dbReference>
<dbReference type="GO" id="GO:0016020">
    <property type="term" value="C:membrane"/>
    <property type="evidence" value="ECO:0007669"/>
    <property type="project" value="UniProtKB-SubCell"/>
</dbReference>
<gene>
    <name evidence="7" type="ORF">COX35_02855</name>
</gene>
<keyword evidence="5 6" id="KW-0472">Membrane</keyword>
<evidence type="ECO:0000256" key="5">
    <source>
        <dbReference type="ARBA" id="ARBA00023136"/>
    </source>
</evidence>
<comment type="caution">
    <text evidence="7">The sequence shown here is derived from an EMBL/GenBank/DDBJ whole genome shotgun (WGS) entry which is preliminary data.</text>
</comment>
<evidence type="ECO:0000256" key="2">
    <source>
        <dbReference type="ARBA" id="ARBA00009773"/>
    </source>
</evidence>
<dbReference type="EMBL" id="PCRQ01000082">
    <property type="protein sequence ID" value="PIP24061.1"/>
    <property type="molecule type" value="Genomic_DNA"/>
</dbReference>
<dbReference type="PANTHER" id="PTHR21716">
    <property type="entry name" value="TRANSMEMBRANE PROTEIN"/>
    <property type="match status" value="1"/>
</dbReference>
<organism evidence="7 8">
    <name type="scientific">Candidatus Nealsonbacteria bacterium CG23_combo_of_CG06-09_8_20_14_all_37_18</name>
    <dbReference type="NCBI Taxonomy" id="1974720"/>
    <lineage>
        <taxon>Bacteria</taxon>
        <taxon>Candidatus Nealsoniibacteriota</taxon>
    </lineage>
</organism>
<protein>
    <recommendedName>
        <fullName evidence="9">AI-2E family transporter</fullName>
    </recommendedName>
</protein>
<proteinExistence type="inferred from homology"/>
<evidence type="ECO:0000256" key="1">
    <source>
        <dbReference type="ARBA" id="ARBA00004141"/>
    </source>
</evidence>
<dbReference type="GO" id="GO:0055085">
    <property type="term" value="P:transmembrane transport"/>
    <property type="evidence" value="ECO:0007669"/>
    <property type="project" value="TreeGrafter"/>
</dbReference>
<accession>A0A2G9Z017</accession>
<evidence type="ECO:0000256" key="3">
    <source>
        <dbReference type="ARBA" id="ARBA00022692"/>
    </source>
</evidence>
<evidence type="ECO:0000313" key="8">
    <source>
        <dbReference type="Proteomes" id="UP000229952"/>
    </source>
</evidence>
<dbReference type="PANTHER" id="PTHR21716:SF66">
    <property type="entry name" value="TRANSPORT PROTEIN SLL0063-RELATED"/>
    <property type="match status" value="1"/>
</dbReference>
<name>A0A2G9Z017_9BACT</name>
<evidence type="ECO:0008006" key="9">
    <source>
        <dbReference type="Google" id="ProtNLM"/>
    </source>
</evidence>
<dbReference type="AlphaFoldDB" id="A0A2G9Z017"/>
<feature type="non-terminal residue" evidence="7">
    <location>
        <position position="1"/>
    </location>
</feature>
<feature type="transmembrane region" description="Helical" evidence="6">
    <location>
        <begin position="67"/>
        <end position="88"/>
    </location>
</feature>
<feature type="transmembrane region" description="Helical" evidence="6">
    <location>
        <begin position="30"/>
        <end position="60"/>
    </location>
</feature>
<evidence type="ECO:0000313" key="7">
    <source>
        <dbReference type="EMBL" id="PIP24061.1"/>
    </source>
</evidence>
<feature type="transmembrane region" description="Helical" evidence="6">
    <location>
        <begin position="100"/>
        <end position="127"/>
    </location>
</feature>
<reference evidence="7 8" key="1">
    <citation type="submission" date="2017-09" db="EMBL/GenBank/DDBJ databases">
        <title>Depth-based differentiation of microbial function through sediment-hosted aquifers and enrichment of novel symbionts in the deep terrestrial subsurface.</title>
        <authorList>
            <person name="Probst A.J."/>
            <person name="Ladd B."/>
            <person name="Jarett J.K."/>
            <person name="Geller-Mcgrath D.E."/>
            <person name="Sieber C.M."/>
            <person name="Emerson J.B."/>
            <person name="Anantharaman K."/>
            <person name="Thomas B.C."/>
            <person name="Malmstrom R."/>
            <person name="Stieglmeier M."/>
            <person name="Klingl A."/>
            <person name="Woyke T."/>
            <person name="Ryan C.M."/>
            <person name="Banfield J.F."/>
        </authorList>
    </citation>
    <scope>NUCLEOTIDE SEQUENCE [LARGE SCALE GENOMIC DNA]</scope>
    <source>
        <strain evidence="7">CG23_combo_of_CG06-09_8_20_14_all_37_18</strain>
    </source>
</reference>
<sequence>GWFGARVLCSIFVGLVTFLALKLFKIDYAFSLGLFAGITNIIPILGPLFAGAIITILVFLEDWLKAVFVLGAFILIQQIEGNILNPILSKKFIGLPPVLVLISLIIGAKLWGLLGAILAIPLAGILFEFIRDFLKKKKEEKDLSVDRQPPEAIVM</sequence>
<comment type="subcellular location">
    <subcellularLocation>
        <location evidence="1">Membrane</location>
        <topology evidence="1">Multi-pass membrane protein</topology>
    </subcellularLocation>
</comment>
<keyword evidence="3 6" id="KW-0812">Transmembrane</keyword>
<dbReference type="Proteomes" id="UP000229952">
    <property type="component" value="Unassembled WGS sequence"/>
</dbReference>
<evidence type="ECO:0000256" key="6">
    <source>
        <dbReference type="SAM" id="Phobius"/>
    </source>
</evidence>